<feature type="domain" description="MPN" evidence="7">
    <location>
        <begin position="107"/>
        <end position="229"/>
    </location>
</feature>
<organism evidence="8 9">
    <name type="scientific">Tenacibaculum polynesiense</name>
    <dbReference type="NCBI Taxonomy" id="3137857"/>
    <lineage>
        <taxon>Bacteria</taxon>
        <taxon>Pseudomonadati</taxon>
        <taxon>Bacteroidota</taxon>
        <taxon>Flavobacteriia</taxon>
        <taxon>Flavobacteriales</taxon>
        <taxon>Flavobacteriaceae</taxon>
        <taxon>Tenacibaculum</taxon>
    </lineage>
</organism>
<dbReference type="Gene3D" id="3.40.140.10">
    <property type="entry name" value="Cytidine Deaminase, domain 2"/>
    <property type="match status" value="1"/>
</dbReference>
<evidence type="ECO:0000256" key="2">
    <source>
        <dbReference type="ARBA" id="ARBA00022723"/>
    </source>
</evidence>
<comment type="similarity">
    <text evidence="6">Belongs to the UPF0758 family.</text>
</comment>
<reference evidence="8 9" key="1">
    <citation type="submission" date="2024-05" db="EMBL/GenBank/DDBJ databases">
        <authorList>
            <person name="Duchaud E."/>
        </authorList>
    </citation>
    <scope>NUCLEOTIDE SEQUENCE [LARGE SCALE GENOMIC DNA]</scope>
    <source>
        <strain evidence="8">Ena-SAMPLE-TAB-13-05-2024-13:56:06:370-140308</strain>
    </source>
</reference>
<evidence type="ECO:0000256" key="1">
    <source>
        <dbReference type="ARBA" id="ARBA00022670"/>
    </source>
</evidence>
<dbReference type="InterPro" id="IPR010994">
    <property type="entry name" value="RuvA_2-like"/>
</dbReference>
<dbReference type="Gene3D" id="1.10.150.20">
    <property type="entry name" value="5' to 3' exonuclease, C-terminal subdomain"/>
    <property type="match status" value="1"/>
</dbReference>
<dbReference type="Proteomes" id="UP001497527">
    <property type="component" value="Unassembled WGS sequence"/>
</dbReference>
<dbReference type="PANTHER" id="PTHR30471:SF3">
    <property type="entry name" value="UPF0758 PROTEIN YEES-RELATED"/>
    <property type="match status" value="1"/>
</dbReference>
<dbReference type="InterPro" id="IPR020891">
    <property type="entry name" value="UPF0758_CS"/>
</dbReference>
<keyword evidence="4" id="KW-0862">Zinc</keyword>
<keyword evidence="2" id="KW-0479">Metal-binding</keyword>
<name>A0ABP1ETW7_9FLAO</name>
<dbReference type="PROSITE" id="PS50249">
    <property type="entry name" value="MPN"/>
    <property type="match status" value="1"/>
</dbReference>
<dbReference type="Pfam" id="PF20582">
    <property type="entry name" value="UPF0758_N"/>
    <property type="match status" value="1"/>
</dbReference>
<dbReference type="InterPro" id="IPR025657">
    <property type="entry name" value="RadC_JAB"/>
</dbReference>
<proteinExistence type="inferred from homology"/>
<dbReference type="PROSITE" id="PS01302">
    <property type="entry name" value="UPF0758"/>
    <property type="match status" value="1"/>
</dbReference>
<dbReference type="PANTHER" id="PTHR30471">
    <property type="entry name" value="DNA REPAIR PROTEIN RADC"/>
    <property type="match status" value="1"/>
</dbReference>
<sequence length="229" mass="25827">MKNKYSIKSWALDDRPRERLVLKGKFSLSDTELLAILIRSGNREESAVDLAKRMLLSVNNSLHKLSKLSIEELMNFKGIGEAKAVSIVTALELGKRRQFQTNEVKPKVSCSKDVFLVTQPLIGDLSHEEFWVLFFNNANEIIAKQQLSKGGFTGTIVDIRLLFKRALELQSIAIIVCHNHPSGKLKPSKSDIHLTRKIKKAGETLDIKLLDHLIITEKAYFSFVDEGVL</sequence>
<keyword evidence="9" id="KW-1185">Reference proteome</keyword>
<dbReference type="RefSeq" id="WP_348714776.1">
    <property type="nucleotide sequence ID" value="NZ_CAXJIO010000010.1"/>
</dbReference>
<dbReference type="InterPro" id="IPR046778">
    <property type="entry name" value="UPF0758_N"/>
</dbReference>
<dbReference type="CDD" id="cd08071">
    <property type="entry name" value="MPN_DUF2466"/>
    <property type="match status" value="1"/>
</dbReference>
<dbReference type="EMBL" id="CAXJIO010000010">
    <property type="protein sequence ID" value="CAL2101961.1"/>
    <property type="molecule type" value="Genomic_DNA"/>
</dbReference>
<dbReference type="NCBIfam" id="NF000642">
    <property type="entry name" value="PRK00024.1"/>
    <property type="match status" value="1"/>
</dbReference>
<evidence type="ECO:0000256" key="5">
    <source>
        <dbReference type="ARBA" id="ARBA00023049"/>
    </source>
</evidence>
<accession>A0ABP1ETW7</accession>
<keyword evidence="5" id="KW-0482">Metalloprotease</keyword>
<dbReference type="SUPFAM" id="SSF47781">
    <property type="entry name" value="RuvA domain 2-like"/>
    <property type="match status" value="1"/>
</dbReference>
<protein>
    <submittedName>
        <fullName evidence="8">DNA repair protein RadC</fullName>
    </submittedName>
</protein>
<comment type="caution">
    <text evidence="8">The sequence shown here is derived from an EMBL/GenBank/DDBJ whole genome shotgun (WGS) entry which is preliminary data.</text>
</comment>
<evidence type="ECO:0000256" key="4">
    <source>
        <dbReference type="ARBA" id="ARBA00022833"/>
    </source>
</evidence>
<dbReference type="InterPro" id="IPR001405">
    <property type="entry name" value="UPF0758"/>
</dbReference>
<evidence type="ECO:0000259" key="7">
    <source>
        <dbReference type="PROSITE" id="PS50249"/>
    </source>
</evidence>
<evidence type="ECO:0000313" key="8">
    <source>
        <dbReference type="EMBL" id="CAL2101961.1"/>
    </source>
</evidence>
<keyword evidence="1" id="KW-0645">Protease</keyword>
<gene>
    <name evidence="8" type="ORF">T190423A01A_10524</name>
</gene>
<dbReference type="Pfam" id="PF04002">
    <property type="entry name" value="RadC"/>
    <property type="match status" value="1"/>
</dbReference>
<evidence type="ECO:0000256" key="3">
    <source>
        <dbReference type="ARBA" id="ARBA00022801"/>
    </source>
</evidence>
<evidence type="ECO:0000313" key="9">
    <source>
        <dbReference type="Proteomes" id="UP001497527"/>
    </source>
</evidence>
<dbReference type="InterPro" id="IPR037518">
    <property type="entry name" value="MPN"/>
</dbReference>
<evidence type="ECO:0000256" key="6">
    <source>
        <dbReference type="RuleBase" id="RU003797"/>
    </source>
</evidence>
<dbReference type="NCBIfam" id="TIGR00608">
    <property type="entry name" value="radc"/>
    <property type="match status" value="1"/>
</dbReference>
<keyword evidence="3" id="KW-0378">Hydrolase</keyword>